<name>A0A8S0RDG0_OLEEU</name>
<dbReference type="EMBL" id="CACTIH010003339">
    <property type="protein sequence ID" value="CAA2977347.1"/>
    <property type="molecule type" value="Genomic_DNA"/>
</dbReference>
<accession>A0A8S0RDG0</accession>
<proteinExistence type="predicted"/>
<sequence length="151" mass="16666">MHDFLCLGKTYHLSQANLDRALDSLLAGACTTAKGPGAVSLDKWPDKNLDVLELVFSTLKNQPCTSVKALSSEQAVKALDYFAVPEKSWPTGLVLHRRAIEEHRRAASKIVKLLRTQVLAESANVMKGPFNREAKEVLFSDSFVLKIARDS</sequence>
<reference evidence="1 2" key="1">
    <citation type="submission" date="2019-12" db="EMBL/GenBank/DDBJ databases">
        <authorList>
            <person name="Alioto T."/>
            <person name="Alioto T."/>
            <person name="Gomez Garrido J."/>
        </authorList>
    </citation>
    <scope>NUCLEOTIDE SEQUENCE [LARGE SCALE GENOMIC DNA]</scope>
</reference>
<dbReference type="Proteomes" id="UP000594638">
    <property type="component" value="Unassembled WGS sequence"/>
</dbReference>
<dbReference type="AlphaFoldDB" id="A0A8S0RDG0"/>
<gene>
    <name evidence="1" type="ORF">OLEA9_A058822</name>
</gene>
<keyword evidence="2" id="KW-1185">Reference proteome</keyword>
<evidence type="ECO:0000313" key="2">
    <source>
        <dbReference type="Proteomes" id="UP000594638"/>
    </source>
</evidence>
<protein>
    <submittedName>
        <fullName evidence="1">Uncharacterized protein</fullName>
    </submittedName>
</protein>
<feature type="non-terminal residue" evidence="1">
    <location>
        <position position="1"/>
    </location>
</feature>
<dbReference type="Gramene" id="OE9A058822T1">
    <property type="protein sequence ID" value="OE9A058822C1"/>
    <property type="gene ID" value="OE9A058822"/>
</dbReference>
<comment type="caution">
    <text evidence="1">The sequence shown here is derived from an EMBL/GenBank/DDBJ whole genome shotgun (WGS) entry which is preliminary data.</text>
</comment>
<organism evidence="1 2">
    <name type="scientific">Olea europaea subsp. europaea</name>
    <dbReference type="NCBI Taxonomy" id="158383"/>
    <lineage>
        <taxon>Eukaryota</taxon>
        <taxon>Viridiplantae</taxon>
        <taxon>Streptophyta</taxon>
        <taxon>Embryophyta</taxon>
        <taxon>Tracheophyta</taxon>
        <taxon>Spermatophyta</taxon>
        <taxon>Magnoliopsida</taxon>
        <taxon>eudicotyledons</taxon>
        <taxon>Gunneridae</taxon>
        <taxon>Pentapetalae</taxon>
        <taxon>asterids</taxon>
        <taxon>lamiids</taxon>
        <taxon>Lamiales</taxon>
        <taxon>Oleaceae</taxon>
        <taxon>Oleeae</taxon>
        <taxon>Olea</taxon>
    </lineage>
</organism>
<evidence type="ECO:0000313" key="1">
    <source>
        <dbReference type="EMBL" id="CAA2977347.1"/>
    </source>
</evidence>